<protein>
    <submittedName>
        <fullName evidence="2">Uncharacterized protein</fullName>
    </submittedName>
</protein>
<accession>A0A931GUK8</accession>
<comment type="caution">
    <text evidence="2">The sequence shown here is derived from an EMBL/GenBank/DDBJ whole genome shotgun (WGS) entry which is preliminary data.</text>
</comment>
<sequence>MLIVGALLVLVVIGAVGFVLFGDDDDGDRPPVTLPTATIPSLSTDLPTSTPTTPGTGGDPSSVLKPTIQTARGNTFTQVGTRTDTCTARANSTLLTRLRTYPCIGTMKSAVYASPTRNIVTVISIMEVSSSTAARSISSATYSKGWPKLLKPSTTSGLPQLNQEPSYWTRTWTLDSRVIYAQSYWARGGSIGDRSGSVYTTAGELGVEITNTLRFTN</sequence>
<dbReference type="AlphaFoldDB" id="A0A931GUK8"/>
<keyword evidence="3" id="KW-1185">Reference proteome</keyword>
<gene>
    <name evidence="2" type="ORF">IW256_007387</name>
</gene>
<evidence type="ECO:0000256" key="1">
    <source>
        <dbReference type="SAM" id="MobiDB-lite"/>
    </source>
</evidence>
<organism evidence="2 3">
    <name type="scientific">Actinomadura viridis</name>
    <dbReference type="NCBI Taxonomy" id="58110"/>
    <lineage>
        <taxon>Bacteria</taxon>
        <taxon>Bacillati</taxon>
        <taxon>Actinomycetota</taxon>
        <taxon>Actinomycetes</taxon>
        <taxon>Streptosporangiales</taxon>
        <taxon>Thermomonosporaceae</taxon>
        <taxon>Actinomadura</taxon>
    </lineage>
</organism>
<dbReference type="EMBL" id="JADOUA010000001">
    <property type="protein sequence ID" value="MBG6093274.1"/>
    <property type="molecule type" value="Genomic_DNA"/>
</dbReference>
<reference evidence="2" key="1">
    <citation type="submission" date="2020-11" db="EMBL/GenBank/DDBJ databases">
        <title>Sequencing the genomes of 1000 actinobacteria strains.</title>
        <authorList>
            <person name="Klenk H.-P."/>
        </authorList>
    </citation>
    <scope>NUCLEOTIDE SEQUENCE</scope>
    <source>
        <strain evidence="2">DSM 43175</strain>
    </source>
</reference>
<feature type="region of interest" description="Disordered" evidence="1">
    <location>
        <begin position="29"/>
        <end position="62"/>
    </location>
</feature>
<proteinExistence type="predicted"/>
<dbReference type="RefSeq" id="WP_197015359.1">
    <property type="nucleotide sequence ID" value="NZ_BAABES010000015.1"/>
</dbReference>
<name>A0A931GUK8_9ACTN</name>
<dbReference type="Proteomes" id="UP000614047">
    <property type="component" value="Unassembled WGS sequence"/>
</dbReference>
<evidence type="ECO:0000313" key="2">
    <source>
        <dbReference type="EMBL" id="MBG6093274.1"/>
    </source>
</evidence>
<feature type="compositionally biased region" description="Low complexity" evidence="1">
    <location>
        <begin position="40"/>
        <end position="62"/>
    </location>
</feature>
<evidence type="ECO:0000313" key="3">
    <source>
        <dbReference type="Proteomes" id="UP000614047"/>
    </source>
</evidence>